<dbReference type="STRING" id="381306.AN478_06400"/>
<organism evidence="1 2">
    <name type="scientific">Thiohalorhabdus denitrificans</name>
    <dbReference type="NCBI Taxonomy" id="381306"/>
    <lineage>
        <taxon>Bacteria</taxon>
        <taxon>Pseudomonadati</taxon>
        <taxon>Pseudomonadota</taxon>
        <taxon>Gammaproteobacteria</taxon>
        <taxon>Thiohalorhabdales</taxon>
        <taxon>Thiohalorhabdaceae</taxon>
        <taxon>Thiohalorhabdus</taxon>
    </lineage>
</organism>
<dbReference type="OrthoDB" id="7065364at2"/>
<evidence type="ECO:0000313" key="1">
    <source>
        <dbReference type="EMBL" id="SCY60355.1"/>
    </source>
</evidence>
<keyword evidence="2" id="KW-1185">Reference proteome</keyword>
<reference evidence="2" key="1">
    <citation type="submission" date="2016-10" db="EMBL/GenBank/DDBJ databases">
        <authorList>
            <person name="Varghese N."/>
        </authorList>
    </citation>
    <scope>NUCLEOTIDE SEQUENCE [LARGE SCALE GENOMIC DNA]</scope>
    <source>
        <strain evidence="2">HL 19</strain>
    </source>
</reference>
<dbReference type="RefSeq" id="WP_054965790.1">
    <property type="nucleotide sequence ID" value="NZ_FMUN01000008.1"/>
</dbReference>
<evidence type="ECO:0008006" key="3">
    <source>
        <dbReference type="Google" id="ProtNLM"/>
    </source>
</evidence>
<evidence type="ECO:0000313" key="2">
    <source>
        <dbReference type="Proteomes" id="UP000183104"/>
    </source>
</evidence>
<dbReference type="AlphaFoldDB" id="A0A0P9CBW2"/>
<accession>A0A0P9CBW2</accession>
<dbReference type="SUPFAM" id="SSF52540">
    <property type="entry name" value="P-loop containing nucleoside triphosphate hydrolases"/>
    <property type="match status" value="1"/>
</dbReference>
<dbReference type="Proteomes" id="UP000183104">
    <property type="component" value="Unassembled WGS sequence"/>
</dbReference>
<gene>
    <name evidence="1" type="ORF">SAMN05661077_2643</name>
</gene>
<protein>
    <recommendedName>
        <fullName evidence="3">Sulfotransferase family protein</fullName>
    </recommendedName>
</protein>
<dbReference type="EMBL" id="FMUN01000008">
    <property type="protein sequence ID" value="SCY60355.1"/>
    <property type="molecule type" value="Genomic_DNA"/>
</dbReference>
<dbReference type="Gene3D" id="3.40.50.300">
    <property type="entry name" value="P-loop containing nucleotide triphosphate hydrolases"/>
    <property type="match status" value="1"/>
</dbReference>
<proteinExistence type="predicted"/>
<name>A0A0P9CBW2_9GAMM</name>
<sequence>MNTLIHIGIPKTVTTSLQKDFFAKHPEIHYLGVGADGEIGYADAEIERIFEHLLLYARAEAFEKERDLARDKIREQADRATEAGKKALVLSLEWLSFRFTPDMVDTRTMAMRLREIFGPGATVFALLRRQDHFLWSLYNEYVKHGLPMGWVEFLDYIYKFRERNFFPDLCYNELVESYAGAFGEPNVRVGFLEEYREQDGSLKTTERGYELTRAVARILGVSEESPALEHHNPSLSPEVLGHKLALNRSVRHDFGNLLFEHATLHRQRTAHGRDRNLLDLDIYRDVRKKRLLIQEAQARAHVTPPDLSETRMDPSVPVYRWLMQQLREANASLAAHLGRALPEGYDLETE</sequence>
<dbReference type="InterPro" id="IPR027417">
    <property type="entry name" value="P-loop_NTPase"/>
</dbReference>